<evidence type="ECO:0000313" key="2">
    <source>
        <dbReference type="Proteomes" id="UP000183809"/>
    </source>
</evidence>
<dbReference type="Proteomes" id="UP000183809">
    <property type="component" value="Unassembled WGS sequence"/>
</dbReference>
<keyword evidence="2" id="KW-1185">Reference proteome</keyword>
<comment type="caution">
    <text evidence="1">The sequence shown here is derived from an EMBL/GenBank/DDBJ whole genome shotgun (WGS) entry which is preliminary data.</text>
</comment>
<dbReference type="EMBL" id="MNUE01000059">
    <property type="protein sequence ID" value="OJD30555.1"/>
    <property type="molecule type" value="Genomic_DNA"/>
</dbReference>
<evidence type="ECO:0000313" key="1">
    <source>
        <dbReference type="EMBL" id="OJD30555.1"/>
    </source>
</evidence>
<name>A0A1J9RDD8_9PEZI</name>
<reference evidence="1 2" key="1">
    <citation type="submission" date="2016-10" db="EMBL/GenBank/DDBJ databases">
        <title>Proteomics and genomics reveal pathogen-plant mechanisms compatible with a hemibiotrophic lifestyle of Diplodia corticola.</title>
        <authorList>
            <person name="Fernandes I."/>
            <person name="De Jonge R."/>
            <person name="Van De Peer Y."/>
            <person name="Devreese B."/>
            <person name="Alves A."/>
            <person name="Esteves A.C."/>
        </authorList>
    </citation>
    <scope>NUCLEOTIDE SEQUENCE [LARGE SCALE GENOMIC DNA]</scope>
    <source>
        <strain evidence="1 2">CBS 112549</strain>
    </source>
</reference>
<sequence>MGKERLGCLSTIPLVQFNVTISLDEGRPSLERQGLGYPPFLEGGTEIGTRGGPLLPFGNVPNQALGSLSGWDTLFKHFRPQVVFGEEAGLSTIPELAVPLASFMQSIKLVILTGDQKQLRPILPSVGSNESENILKRSLFEILLNSEDVVEGQDATVCVLDLAQRQALEAVDIEAEALDLGVR</sequence>
<organism evidence="1 2">
    <name type="scientific">Diplodia corticola</name>
    <dbReference type="NCBI Taxonomy" id="236234"/>
    <lineage>
        <taxon>Eukaryota</taxon>
        <taxon>Fungi</taxon>
        <taxon>Dikarya</taxon>
        <taxon>Ascomycota</taxon>
        <taxon>Pezizomycotina</taxon>
        <taxon>Dothideomycetes</taxon>
        <taxon>Dothideomycetes incertae sedis</taxon>
        <taxon>Botryosphaeriales</taxon>
        <taxon>Botryosphaeriaceae</taxon>
        <taxon>Diplodia</taxon>
    </lineage>
</organism>
<dbReference type="InterPro" id="IPR027417">
    <property type="entry name" value="P-loop_NTPase"/>
</dbReference>
<dbReference type="GeneID" id="31017888"/>
<dbReference type="AlphaFoldDB" id="A0A1J9RDD8"/>
<dbReference type="OrthoDB" id="3946766at2759"/>
<dbReference type="RefSeq" id="XP_020126815.1">
    <property type="nucleotide sequence ID" value="XM_020277627.1"/>
</dbReference>
<proteinExistence type="predicted"/>
<protein>
    <submittedName>
        <fullName evidence="1">Bc006779 protein</fullName>
    </submittedName>
</protein>
<dbReference type="Gene3D" id="3.40.50.300">
    <property type="entry name" value="P-loop containing nucleotide triphosphate hydrolases"/>
    <property type="match status" value="1"/>
</dbReference>
<accession>A0A1J9RDD8</accession>
<gene>
    <name evidence="1" type="ORF">BKCO1_5900038</name>
</gene>